<dbReference type="GO" id="GO:0005886">
    <property type="term" value="C:plasma membrane"/>
    <property type="evidence" value="ECO:0007669"/>
    <property type="project" value="UniProtKB-SubCell"/>
</dbReference>
<evidence type="ECO:0000256" key="3">
    <source>
        <dbReference type="ARBA" id="ARBA00022989"/>
    </source>
</evidence>
<feature type="transmembrane region" description="Helical" evidence="5">
    <location>
        <begin position="6"/>
        <end position="39"/>
    </location>
</feature>
<dbReference type="InterPro" id="IPR002781">
    <property type="entry name" value="TM_pro_TauE-like"/>
</dbReference>
<dbReference type="PANTHER" id="PTHR43483:SF3">
    <property type="entry name" value="MEMBRANE TRANSPORTER PROTEIN HI_0806-RELATED"/>
    <property type="match status" value="1"/>
</dbReference>
<proteinExistence type="inferred from homology"/>
<evidence type="ECO:0000256" key="2">
    <source>
        <dbReference type="ARBA" id="ARBA00022692"/>
    </source>
</evidence>
<evidence type="ECO:0000313" key="7">
    <source>
        <dbReference type="Proteomes" id="UP000000231"/>
    </source>
</evidence>
<sequence length="272" mass="28649">MSIVDIAWLMLGGSLSGFLAGLLGIGGGVILVPLMILIFGRLGFNENILMHMAIATGMASVLFTTSSAVMAHQKRGNINWKLVIALSPGLVLGAVVGGGKFFDVINGAWLSLGFSIFMLYSSTQMILNRSPHAARALPGTFGLFAFGVLTGVIASLLGAGGAFITVPFMIWCNIKPHNAMANSSGLGFPIAASSTLGYIYGGWGNASLPEYSLGYVYVPALLCIVITSMLAAPLGARVVSKLEAPRLKRIFGFTLFLVALFMLNESRKAFGY</sequence>
<feature type="transmembrane region" description="Helical" evidence="5">
    <location>
        <begin position="186"/>
        <end position="203"/>
    </location>
</feature>
<dbReference type="GeneID" id="31481564"/>
<evidence type="ECO:0000256" key="5">
    <source>
        <dbReference type="RuleBase" id="RU363041"/>
    </source>
</evidence>
<dbReference type="PANTHER" id="PTHR43483">
    <property type="entry name" value="MEMBRANE TRANSPORTER PROTEIN HI_0806-RELATED"/>
    <property type="match status" value="1"/>
</dbReference>
<evidence type="ECO:0000313" key="6">
    <source>
        <dbReference type="EMBL" id="ABP34394.1"/>
    </source>
</evidence>
<evidence type="ECO:0000256" key="4">
    <source>
        <dbReference type="ARBA" id="ARBA00023136"/>
    </source>
</evidence>
<dbReference type="HOGENOM" id="CLU_045498_6_0_4"/>
<protein>
    <recommendedName>
        <fullName evidence="5">Probable membrane transporter protein</fullName>
    </recommendedName>
</protein>
<keyword evidence="5" id="KW-1003">Cell membrane</keyword>
<keyword evidence="4 5" id="KW-0472">Membrane</keyword>
<keyword evidence="2 5" id="KW-0812">Transmembrane</keyword>
<comment type="subcellular location">
    <subcellularLocation>
        <location evidence="5">Cell membrane</location>
        <topology evidence="5">Multi-pass membrane protein</topology>
    </subcellularLocation>
    <subcellularLocation>
        <location evidence="1">Membrane</location>
        <topology evidence="1">Multi-pass membrane protein</topology>
    </subcellularLocation>
</comment>
<accession>A4SY30</accession>
<dbReference type="eggNOG" id="COG0730">
    <property type="taxonomic scope" value="Bacteria"/>
</dbReference>
<feature type="transmembrane region" description="Helical" evidence="5">
    <location>
        <begin position="78"/>
        <end position="97"/>
    </location>
</feature>
<dbReference type="EMBL" id="CP000655">
    <property type="protein sequence ID" value="ABP34394.1"/>
    <property type="molecule type" value="Genomic_DNA"/>
</dbReference>
<evidence type="ECO:0000256" key="1">
    <source>
        <dbReference type="ARBA" id="ARBA00004141"/>
    </source>
</evidence>
<feature type="transmembrane region" description="Helical" evidence="5">
    <location>
        <begin position="104"/>
        <end position="121"/>
    </location>
</feature>
<dbReference type="Pfam" id="PF01925">
    <property type="entry name" value="TauE"/>
    <property type="match status" value="1"/>
</dbReference>
<feature type="transmembrane region" description="Helical" evidence="5">
    <location>
        <begin position="141"/>
        <end position="174"/>
    </location>
</feature>
<dbReference type="RefSeq" id="WP_011903019.1">
    <property type="nucleotide sequence ID" value="NC_009379.1"/>
</dbReference>
<name>A4SY30_POLAQ</name>
<gene>
    <name evidence="6" type="ordered locus">Pnuc_1178</name>
</gene>
<feature type="transmembrane region" description="Helical" evidence="5">
    <location>
        <begin position="247"/>
        <end position="263"/>
    </location>
</feature>
<comment type="similarity">
    <text evidence="5">Belongs to the 4-toluene sulfonate uptake permease (TSUP) (TC 2.A.102) family.</text>
</comment>
<keyword evidence="3 5" id="KW-1133">Transmembrane helix</keyword>
<dbReference type="Proteomes" id="UP000000231">
    <property type="component" value="Chromosome"/>
</dbReference>
<dbReference type="AlphaFoldDB" id="A4SY30"/>
<reference evidence="6 7" key="1">
    <citation type="journal article" date="2012" name="Stand. Genomic Sci.">
        <title>Complete genome sequence of Polynucleobacter necessarius subsp. asymbioticus type strain (QLW-P1DMWA-1(T)).</title>
        <authorList>
            <person name="Meincke L."/>
            <person name="Copeland A."/>
            <person name="Lapidus A."/>
            <person name="Lucas S."/>
            <person name="Berry K.W."/>
            <person name="Del Rio T.G."/>
            <person name="Hammon N."/>
            <person name="Dalin E."/>
            <person name="Tice H."/>
            <person name="Pitluck S."/>
            <person name="Richardson P."/>
            <person name="Bruce D."/>
            <person name="Goodwin L."/>
            <person name="Han C."/>
            <person name="Tapia R."/>
            <person name="Detter J.C."/>
            <person name="Schmutz J."/>
            <person name="Brettin T."/>
            <person name="Larimer F."/>
            <person name="Land M."/>
            <person name="Hauser L."/>
            <person name="Kyrpides N.C."/>
            <person name="Ivanova N."/>
            <person name="Goker M."/>
            <person name="Woyke T."/>
            <person name="Wu Q.L."/>
            <person name="Pockl M."/>
            <person name="Hahn M.W."/>
            <person name="Klenk H.P."/>
        </authorList>
    </citation>
    <scope>NUCLEOTIDE SEQUENCE [LARGE SCALE GENOMIC DNA]</scope>
    <source>
        <strain evidence="7">DSM 18221 / CIP 109841 / QLW-P1DMWA-1</strain>
    </source>
</reference>
<dbReference type="KEGG" id="pnu:Pnuc_1178"/>
<feature type="transmembrane region" description="Helical" evidence="5">
    <location>
        <begin position="51"/>
        <end position="72"/>
    </location>
</feature>
<organism evidence="6 7">
    <name type="scientific">Polynucleobacter asymbioticus (strain DSM 18221 / CIP 109841 / QLW-P1DMWA-1)</name>
    <name type="common">Polynucleobacter necessarius subsp. asymbioticus</name>
    <dbReference type="NCBI Taxonomy" id="312153"/>
    <lineage>
        <taxon>Bacteria</taxon>
        <taxon>Pseudomonadati</taxon>
        <taxon>Pseudomonadota</taxon>
        <taxon>Betaproteobacteria</taxon>
        <taxon>Burkholderiales</taxon>
        <taxon>Burkholderiaceae</taxon>
        <taxon>Polynucleobacter</taxon>
    </lineage>
</organism>
<feature type="transmembrane region" description="Helical" evidence="5">
    <location>
        <begin position="215"/>
        <end position="235"/>
    </location>
</feature>
<keyword evidence="7" id="KW-1185">Reference proteome</keyword>